<evidence type="ECO:0000313" key="4">
    <source>
        <dbReference type="Proteomes" id="UP000245942"/>
    </source>
</evidence>
<dbReference type="Pfam" id="PF14976">
    <property type="entry name" value="YPEH2ZP"/>
    <property type="match status" value="2"/>
</dbReference>
<feature type="region of interest" description="Disordered" evidence="2">
    <location>
        <begin position="50"/>
        <end position="86"/>
    </location>
</feature>
<reference evidence="3 4" key="1">
    <citation type="journal article" date="2018" name="Mol. Biol. Evol.">
        <title>Broad Genomic Sampling Reveals a Smut Pathogenic Ancestry of the Fungal Clade Ustilaginomycotina.</title>
        <authorList>
            <person name="Kijpornyongpan T."/>
            <person name="Mondo S.J."/>
            <person name="Barry K."/>
            <person name="Sandor L."/>
            <person name="Lee J."/>
            <person name="Lipzen A."/>
            <person name="Pangilinan J."/>
            <person name="LaButti K."/>
            <person name="Hainaut M."/>
            <person name="Henrissat B."/>
            <person name="Grigoriev I.V."/>
            <person name="Spatafora J.W."/>
            <person name="Aime M.C."/>
        </authorList>
    </citation>
    <scope>NUCLEOTIDE SEQUENCE [LARGE SCALE GENOMIC DNA]</scope>
    <source>
        <strain evidence="3 4">MCA 4718</strain>
    </source>
</reference>
<dbReference type="Proteomes" id="UP000245942">
    <property type="component" value="Unassembled WGS sequence"/>
</dbReference>
<dbReference type="AlphaFoldDB" id="A0A316UAE7"/>
<dbReference type="GeneID" id="37010990"/>
<evidence type="ECO:0000256" key="2">
    <source>
        <dbReference type="SAM" id="MobiDB-lite"/>
    </source>
</evidence>
<dbReference type="PANTHER" id="PTHR31841:SF1">
    <property type="entry name" value="PROTEIN FAM72A-RELATED"/>
    <property type="match status" value="1"/>
</dbReference>
<dbReference type="EMBL" id="KZ819323">
    <property type="protein sequence ID" value="PWN22200.1"/>
    <property type="molecule type" value="Genomic_DNA"/>
</dbReference>
<dbReference type="GO" id="GO:0005829">
    <property type="term" value="C:cytosol"/>
    <property type="evidence" value="ECO:0007669"/>
    <property type="project" value="TreeGrafter"/>
</dbReference>
<protein>
    <submittedName>
        <fullName evidence="3">Uncharacterized protein</fullName>
    </submittedName>
</protein>
<name>A0A316UAE7_9BASI</name>
<organism evidence="3 4">
    <name type="scientific">Pseudomicrostroma glucosiphilum</name>
    <dbReference type="NCBI Taxonomy" id="1684307"/>
    <lineage>
        <taxon>Eukaryota</taxon>
        <taxon>Fungi</taxon>
        <taxon>Dikarya</taxon>
        <taxon>Basidiomycota</taxon>
        <taxon>Ustilaginomycotina</taxon>
        <taxon>Exobasidiomycetes</taxon>
        <taxon>Microstromatales</taxon>
        <taxon>Microstromatales incertae sedis</taxon>
        <taxon>Pseudomicrostroma</taxon>
    </lineage>
</organism>
<comment type="similarity">
    <text evidence="1">Belongs to the FAM72 family.</text>
</comment>
<evidence type="ECO:0000313" key="3">
    <source>
        <dbReference type="EMBL" id="PWN22200.1"/>
    </source>
</evidence>
<dbReference type="OrthoDB" id="2526683at2759"/>
<gene>
    <name evidence="3" type="ORF">BCV69DRAFT_135994</name>
</gene>
<evidence type="ECO:0000256" key="1">
    <source>
        <dbReference type="ARBA" id="ARBA00006888"/>
    </source>
</evidence>
<dbReference type="InterPro" id="IPR026768">
    <property type="entry name" value="YPEH2ZP"/>
</dbReference>
<proteinExistence type="inferred from homology"/>
<dbReference type="STRING" id="1684307.A0A316UAE7"/>
<feature type="compositionally biased region" description="Basic and acidic residues" evidence="2">
    <location>
        <begin position="50"/>
        <end position="65"/>
    </location>
</feature>
<accession>A0A316UAE7</accession>
<dbReference type="PANTHER" id="PTHR31841">
    <property type="entry name" value="PROTEIN FAM72A-RELATED"/>
    <property type="match status" value="1"/>
</dbReference>
<keyword evidence="4" id="KW-1185">Reference proteome</keyword>
<sequence length="437" mass="48291">MDASRSSMSTRDLDGALAQAARQVELARQEHLYLQQEHERLRLRQRLARERGMEQSDREAHREATRPAQGGREGHQDTTADNSAQQRDHPVYLLNCKGCGSFLSDRGMKAILLLKPHVTLFSTDVMPSNVGPLYPASYRNADRSLTRSASSSAHPAERQVERTCDCLTETLGCYGCGAQIGYHIISPCARCTASVTDQKKGSNGHRTVLHCSEITARERRYVPGEAGVRCAPTPCPFPQNTNKDRKLASSIAHGGYSNAVMNTFHWGRGSPLTRDNAPFDRYARPARRNVRMVHIDRSGPFHIHRQRMNGIRPEEIEDDLSDGDEFLDLDLAAPEEDEVELQMQLDTDLYDELEQDKFDVGGGRARALSAASLVREQRRQQAAAAAAAASKSGGSGMNSARLLERGAVVYWGDLVPGGERCQPFDSDLALQVPVAVR</sequence>
<dbReference type="RefSeq" id="XP_025349360.1">
    <property type="nucleotide sequence ID" value="XM_025489256.1"/>
</dbReference>